<evidence type="ECO:0000313" key="2">
    <source>
        <dbReference type="Proteomes" id="UP000236316"/>
    </source>
</evidence>
<reference evidence="1" key="1">
    <citation type="submission" date="2017-08" db="EMBL/GenBank/DDBJ databases">
        <authorList>
            <consortium name="Urmite Genomes"/>
        </authorList>
    </citation>
    <scope>NUCLEOTIDE SEQUENCE [LARGE SCALE GENOMIC DNA]</scope>
    <source>
        <strain evidence="1">IHUMI-LCC2</strain>
    </source>
</reference>
<dbReference type="Gene3D" id="3.40.960.10">
    <property type="entry name" value="VSR Endonuclease"/>
    <property type="match status" value="1"/>
</dbReference>
<dbReference type="Proteomes" id="UP000236316">
    <property type="component" value="Segment"/>
</dbReference>
<gene>
    <name evidence="1" type="ORF">ORPV_819</name>
</gene>
<organism evidence="1">
    <name type="scientific">Orpheovirus IHUMI-LCC2</name>
    <dbReference type="NCBI Taxonomy" id="2023057"/>
    <lineage>
        <taxon>Viruses</taxon>
        <taxon>Varidnaviria</taxon>
        <taxon>Bamfordvirae</taxon>
        <taxon>Nucleocytoviricota</taxon>
        <taxon>Megaviricetes</taxon>
        <taxon>Pimascovirales</taxon>
        <taxon>Ocovirineae</taxon>
        <taxon>Orpheoviridae</taxon>
        <taxon>Alphaorpheovirus</taxon>
        <taxon>Alphaorpheovirus massiliense</taxon>
    </lineage>
</organism>
<sequence>MYNIVKELQELIHICIFRYKGMVNNTFISHYFGCSYPTWNEKKGTYNHPDWIIKTLIFVDVNINSKEMNNIRLIDNYEISDNRSNEELYEAFQIKLSIIVKSILKYIKDKGKGKNAEISKVLGLHWLYASKNNESGKEGHKHWIIWTLLMKMVEDGILEKKGDYYYIRNYDIGLFRKEIQWIKTQKDYEGELRIANKLKSMGINFIRQYSHPTCKDKSLLYFDFYLPDLNIMIEFDGSQHDRPVQYFGGETAFKLTVLHDEIKNSWCLRNKIRMIRIPYKKIKSIHNILPPLIYSNQ</sequence>
<dbReference type="RefSeq" id="YP_009449025.1">
    <property type="nucleotide sequence ID" value="NC_036594.1"/>
</dbReference>
<dbReference type="GeneID" id="35382649"/>
<keyword evidence="1" id="KW-0255">Endonuclease</keyword>
<protein>
    <submittedName>
        <fullName evidence="1">Endonuclease-like protein</fullName>
    </submittedName>
</protein>
<keyword evidence="1" id="KW-0378">Hydrolase</keyword>
<dbReference type="KEGG" id="vg:35382649"/>
<name>A0A2I2L5B2_9VIRU</name>
<dbReference type="GO" id="GO:0004519">
    <property type="term" value="F:endonuclease activity"/>
    <property type="evidence" value="ECO:0007669"/>
    <property type="project" value="UniProtKB-KW"/>
</dbReference>
<keyword evidence="1" id="KW-0540">Nuclease</keyword>
<evidence type="ECO:0000313" key="1">
    <source>
        <dbReference type="EMBL" id="SNW62723.1"/>
    </source>
</evidence>
<accession>A0A2I2L5B2</accession>
<keyword evidence="2" id="KW-1185">Reference proteome</keyword>
<dbReference type="OrthoDB" id="24132at10239"/>
<proteinExistence type="predicted"/>
<dbReference type="EMBL" id="LT906555">
    <property type="protein sequence ID" value="SNW62723.1"/>
    <property type="molecule type" value="Genomic_DNA"/>
</dbReference>